<dbReference type="EMBL" id="JADGJQ010000013">
    <property type="protein sequence ID" value="KAJ3181226.1"/>
    <property type="molecule type" value="Genomic_DNA"/>
</dbReference>
<gene>
    <name evidence="2" type="ORF">HDU87_001355</name>
</gene>
<comment type="caution">
    <text evidence="2">The sequence shown here is derived from an EMBL/GenBank/DDBJ whole genome shotgun (WGS) entry which is preliminary data.</text>
</comment>
<name>A0AAD5TPX2_9FUNG</name>
<keyword evidence="3" id="KW-1185">Reference proteome</keyword>
<evidence type="ECO:0000256" key="1">
    <source>
        <dbReference type="SAM" id="SignalP"/>
    </source>
</evidence>
<sequence length="461" mass="47815">MTLASALLLAYLAITATTTALPSSRLLRPRQGAIPPSTSPTSPLIAPLLADTCTDIFGTSGLNSFTRNLFVAGDGWLQGFVSPITGSLCSLSFAAKALQLNPSNATVAVYALDVTKDQIVAGGVKPVTTATTSTTDERLIFTFCGNASMFLTEDLTYNFAITFAAASFPNVPLTLAFQTAVNSTGSFFGPSFTPIFTVVNEGIVFNLTTSAVPVSCGGAQVSSSLSSSVVETSTTAVIVPETTTTVAAETTTTAAVETTTTAVESTIPIIETTTTAETTPTVETSTTAVATTIIESSTTEPVTTTTTTTTTTTETVETTATPTTATSTAEFTIVSTISFLTSTLTAEPGSTIIAVSTSTVGPATLPTVPATTTTTTTATSTATAVPTTCIAPLCESCRATAWSSCPTAKAYTTCINSPTLKLCYRLACAPHQEERDAYLKQCEQLEIWARYTHDDEIPDKW</sequence>
<keyword evidence="1" id="KW-0732">Signal</keyword>
<dbReference type="Proteomes" id="UP001212152">
    <property type="component" value="Unassembled WGS sequence"/>
</dbReference>
<evidence type="ECO:0000313" key="3">
    <source>
        <dbReference type="Proteomes" id="UP001212152"/>
    </source>
</evidence>
<feature type="signal peptide" evidence="1">
    <location>
        <begin position="1"/>
        <end position="20"/>
    </location>
</feature>
<protein>
    <submittedName>
        <fullName evidence="2">Uncharacterized protein</fullName>
    </submittedName>
</protein>
<evidence type="ECO:0000313" key="2">
    <source>
        <dbReference type="EMBL" id="KAJ3181226.1"/>
    </source>
</evidence>
<reference evidence="2" key="1">
    <citation type="submission" date="2020-05" db="EMBL/GenBank/DDBJ databases">
        <title>Phylogenomic resolution of chytrid fungi.</title>
        <authorList>
            <person name="Stajich J.E."/>
            <person name="Amses K."/>
            <person name="Simmons R."/>
            <person name="Seto K."/>
            <person name="Myers J."/>
            <person name="Bonds A."/>
            <person name="Quandt C.A."/>
            <person name="Barry K."/>
            <person name="Liu P."/>
            <person name="Grigoriev I."/>
            <person name="Longcore J.E."/>
            <person name="James T.Y."/>
        </authorList>
    </citation>
    <scope>NUCLEOTIDE SEQUENCE</scope>
    <source>
        <strain evidence="2">JEL0379</strain>
    </source>
</reference>
<dbReference type="AlphaFoldDB" id="A0AAD5TPX2"/>
<organism evidence="2 3">
    <name type="scientific">Geranomyces variabilis</name>
    <dbReference type="NCBI Taxonomy" id="109894"/>
    <lineage>
        <taxon>Eukaryota</taxon>
        <taxon>Fungi</taxon>
        <taxon>Fungi incertae sedis</taxon>
        <taxon>Chytridiomycota</taxon>
        <taxon>Chytridiomycota incertae sedis</taxon>
        <taxon>Chytridiomycetes</taxon>
        <taxon>Spizellomycetales</taxon>
        <taxon>Powellomycetaceae</taxon>
        <taxon>Geranomyces</taxon>
    </lineage>
</organism>
<accession>A0AAD5TPX2</accession>
<proteinExistence type="predicted"/>
<feature type="chain" id="PRO_5042138609" evidence="1">
    <location>
        <begin position="21"/>
        <end position="461"/>
    </location>
</feature>